<dbReference type="SMART" id="SM00448">
    <property type="entry name" value="REC"/>
    <property type="match status" value="1"/>
</dbReference>
<dbReference type="InterPro" id="IPR027417">
    <property type="entry name" value="P-loop_NTPase"/>
</dbReference>
<dbReference type="FunFam" id="3.40.50.300:FF:000006">
    <property type="entry name" value="DNA-binding transcriptional regulator NtrC"/>
    <property type="match status" value="1"/>
</dbReference>
<dbReference type="Gene3D" id="1.10.10.60">
    <property type="entry name" value="Homeodomain-like"/>
    <property type="match status" value="1"/>
</dbReference>
<keyword evidence="5" id="KW-0805">Transcription regulation</keyword>
<feature type="domain" description="Sigma-54 factor interaction" evidence="11">
    <location>
        <begin position="142"/>
        <end position="368"/>
    </location>
</feature>
<keyword evidence="6 13" id="KW-0238">DNA-binding</keyword>
<keyword evidence="2" id="KW-0547">Nucleotide-binding</keyword>
<reference evidence="13 14" key="1">
    <citation type="journal article" date="2014" name="Antonie Van Leeuwenhoek">
        <title>Hyphomonas beringensis sp. nov. and Hyphomonas chukchiensis sp. nov., isolated from surface seawater of the Bering Sea and Chukchi Sea.</title>
        <authorList>
            <person name="Li C."/>
            <person name="Lai Q."/>
            <person name="Li G."/>
            <person name="Dong C."/>
            <person name="Wang J."/>
            <person name="Liao Y."/>
            <person name="Shao Z."/>
        </authorList>
    </citation>
    <scope>NUCLEOTIDE SEQUENCE [LARGE SCALE GENOMIC DNA]</scope>
    <source>
        <strain evidence="13 14">SCH89</strain>
    </source>
</reference>
<dbReference type="Gene3D" id="1.10.8.60">
    <property type="match status" value="1"/>
</dbReference>
<dbReference type="Gene3D" id="3.40.50.2300">
    <property type="match status" value="1"/>
</dbReference>
<dbReference type="GO" id="GO:0006355">
    <property type="term" value="P:regulation of DNA-templated transcription"/>
    <property type="evidence" value="ECO:0007669"/>
    <property type="project" value="InterPro"/>
</dbReference>
<dbReference type="CDD" id="cd00009">
    <property type="entry name" value="AAA"/>
    <property type="match status" value="1"/>
</dbReference>
<evidence type="ECO:0000313" key="13">
    <source>
        <dbReference type="EMBL" id="KDA02020.1"/>
    </source>
</evidence>
<feature type="modified residue" description="4-aspartylphosphate" evidence="9">
    <location>
        <position position="53"/>
    </location>
</feature>
<name>A0A059G612_9PROT</name>
<dbReference type="FunFam" id="3.40.50.2300:FF:000018">
    <property type="entry name" value="DNA-binding transcriptional regulator NtrC"/>
    <property type="match status" value="1"/>
</dbReference>
<dbReference type="SUPFAM" id="SSF52172">
    <property type="entry name" value="CheY-like"/>
    <property type="match status" value="1"/>
</dbReference>
<evidence type="ECO:0000313" key="14">
    <source>
        <dbReference type="Proteomes" id="UP000024942"/>
    </source>
</evidence>
<evidence type="ECO:0000256" key="6">
    <source>
        <dbReference type="ARBA" id="ARBA00023125"/>
    </source>
</evidence>
<evidence type="ECO:0000256" key="4">
    <source>
        <dbReference type="ARBA" id="ARBA00023012"/>
    </source>
</evidence>
<keyword evidence="14" id="KW-1185">Reference proteome</keyword>
<dbReference type="PROSITE" id="PS50045">
    <property type="entry name" value="SIGMA54_INTERACT_4"/>
    <property type="match status" value="1"/>
</dbReference>
<keyword evidence="3" id="KW-0067">ATP-binding</keyword>
<protein>
    <submittedName>
        <fullName evidence="13">Sigma-54 dependent DNA-binding response regulator</fullName>
    </submittedName>
</protein>
<evidence type="ECO:0000259" key="12">
    <source>
        <dbReference type="PROSITE" id="PS50110"/>
    </source>
</evidence>
<evidence type="ECO:0000256" key="10">
    <source>
        <dbReference type="SAM" id="MobiDB-lite"/>
    </source>
</evidence>
<dbReference type="SUPFAM" id="SSF46689">
    <property type="entry name" value="Homeodomain-like"/>
    <property type="match status" value="1"/>
</dbReference>
<dbReference type="InterPro" id="IPR011006">
    <property type="entry name" value="CheY-like_superfamily"/>
</dbReference>
<dbReference type="InterPro" id="IPR009057">
    <property type="entry name" value="Homeodomain-like_sf"/>
</dbReference>
<proteinExistence type="predicted"/>
<dbReference type="FunFam" id="1.10.10.60:FF:000165">
    <property type="entry name" value="Two-component system nitrogen regulation response regulator NtrX"/>
    <property type="match status" value="1"/>
</dbReference>
<keyword evidence="7" id="KW-0010">Activator</keyword>
<dbReference type="PATRIC" id="fig|1280953.3.peg.2511"/>
<dbReference type="GO" id="GO:0043565">
    <property type="term" value="F:sequence-specific DNA binding"/>
    <property type="evidence" value="ECO:0007669"/>
    <property type="project" value="InterPro"/>
</dbReference>
<dbReference type="InterPro" id="IPR025944">
    <property type="entry name" value="Sigma_54_int_dom_CS"/>
</dbReference>
<dbReference type="InterPro" id="IPR025943">
    <property type="entry name" value="Sigma_54_int_dom_ATP-bd_2"/>
</dbReference>
<evidence type="ECO:0000259" key="11">
    <source>
        <dbReference type="PROSITE" id="PS50045"/>
    </source>
</evidence>
<dbReference type="InterPro" id="IPR002197">
    <property type="entry name" value="HTH_Fis"/>
</dbReference>
<dbReference type="CDD" id="cd17550">
    <property type="entry name" value="REC_NtrX-like"/>
    <property type="match status" value="1"/>
</dbReference>
<comment type="caution">
    <text evidence="13">The sequence shown here is derived from an EMBL/GenBank/DDBJ whole genome shotgun (WGS) entry which is preliminary data.</text>
</comment>
<dbReference type="EMBL" id="ARYL01000018">
    <property type="protein sequence ID" value="KDA02020.1"/>
    <property type="molecule type" value="Genomic_DNA"/>
</dbReference>
<evidence type="ECO:0000256" key="7">
    <source>
        <dbReference type="ARBA" id="ARBA00023159"/>
    </source>
</evidence>
<organism evidence="13 14">
    <name type="scientific">Hyphomonas oceanitis SCH89</name>
    <dbReference type="NCBI Taxonomy" id="1280953"/>
    <lineage>
        <taxon>Bacteria</taxon>
        <taxon>Pseudomonadati</taxon>
        <taxon>Pseudomonadota</taxon>
        <taxon>Alphaproteobacteria</taxon>
        <taxon>Hyphomonadales</taxon>
        <taxon>Hyphomonadaceae</taxon>
        <taxon>Hyphomonas</taxon>
    </lineage>
</organism>
<dbReference type="Pfam" id="PF00072">
    <property type="entry name" value="Response_reg"/>
    <property type="match status" value="1"/>
</dbReference>
<evidence type="ECO:0000256" key="5">
    <source>
        <dbReference type="ARBA" id="ARBA00023015"/>
    </source>
</evidence>
<evidence type="ECO:0000256" key="8">
    <source>
        <dbReference type="ARBA" id="ARBA00023163"/>
    </source>
</evidence>
<dbReference type="PROSITE" id="PS00676">
    <property type="entry name" value="SIGMA54_INTERACT_2"/>
    <property type="match status" value="1"/>
</dbReference>
<dbReference type="Gene3D" id="3.40.50.300">
    <property type="entry name" value="P-loop containing nucleotide triphosphate hydrolases"/>
    <property type="match status" value="1"/>
</dbReference>
<dbReference type="InterPro" id="IPR003593">
    <property type="entry name" value="AAA+_ATPase"/>
</dbReference>
<dbReference type="Pfam" id="PF25601">
    <property type="entry name" value="AAA_lid_14"/>
    <property type="match status" value="1"/>
</dbReference>
<keyword evidence="8" id="KW-0804">Transcription</keyword>
<dbReference type="InterPro" id="IPR002078">
    <property type="entry name" value="Sigma_54_int"/>
</dbReference>
<dbReference type="STRING" id="1280953.HOC_12463"/>
<dbReference type="SMART" id="SM00382">
    <property type="entry name" value="AAA"/>
    <property type="match status" value="1"/>
</dbReference>
<dbReference type="InterPro" id="IPR058031">
    <property type="entry name" value="AAA_lid_NorR"/>
</dbReference>
<evidence type="ECO:0000256" key="3">
    <source>
        <dbReference type="ARBA" id="ARBA00022840"/>
    </source>
</evidence>
<evidence type="ECO:0000256" key="2">
    <source>
        <dbReference type="ARBA" id="ARBA00022741"/>
    </source>
</evidence>
<gene>
    <name evidence="13" type="ORF">HOC_12463</name>
</gene>
<dbReference type="PANTHER" id="PTHR32071:SF17">
    <property type="entry name" value="TRANSCRIPTIONAL REGULATOR (NTRC FAMILY)"/>
    <property type="match status" value="1"/>
</dbReference>
<dbReference type="Pfam" id="PF02954">
    <property type="entry name" value="HTH_8"/>
    <property type="match status" value="1"/>
</dbReference>
<dbReference type="InterPro" id="IPR001789">
    <property type="entry name" value="Sig_transdc_resp-reg_receiver"/>
</dbReference>
<dbReference type="GO" id="GO:0000160">
    <property type="term" value="P:phosphorelay signal transduction system"/>
    <property type="evidence" value="ECO:0007669"/>
    <property type="project" value="UniProtKB-KW"/>
</dbReference>
<feature type="domain" description="Response regulatory" evidence="12">
    <location>
        <begin position="4"/>
        <end position="120"/>
    </location>
</feature>
<dbReference type="AlphaFoldDB" id="A0A059G612"/>
<dbReference type="Proteomes" id="UP000024942">
    <property type="component" value="Unassembled WGS sequence"/>
</dbReference>
<accession>A0A059G612</accession>
<dbReference type="RefSeq" id="WP_035539058.1">
    <property type="nucleotide sequence ID" value="NZ_ARYL01000018.1"/>
</dbReference>
<evidence type="ECO:0000256" key="1">
    <source>
        <dbReference type="ARBA" id="ARBA00022553"/>
    </source>
</evidence>
<dbReference type="OrthoDB" id="9804019at2"/>
<dbReference type="GO" id="GO:0005524">
    <property type="term" value="F:ATP binding"/>
    <property type="evidence" value="ECO:0007669"/>
    <property type="project" value="UniProtKB-KW"/>
</dbReference>
<dbReference type="PROSITE" id="PS50110">
    <property type="entry name" value="RESPONSE_REGULATORY"/>
    <property type="match status" value="1"/>
</dbReference>
<dbReference type="Pfam" id="PF00158">
    <property type="entry name" value="Sigma54_activat"/>
    <property type="match status" value="1"/>
</dbReference>
<dbReference type="PANTHER" id="PTHR32071">
    <property type="entry name" value="TRANSCRIPTIONAL REGULATORY PROTEIN"/>
    <property type="match status" value="1"/>
</dbReference>
<sequence length="463" mass="51097">MALDILVVDDEPDIRELVAGVLSDEGYSVRTAETAERALEEVRTRTPRLVVLDVWLQGSQMDGLSLLKYLKSIDPFLPVIVISGHGNIETAVAAIRRGAYDFIEKPFKTDRLLHLIERAIESAALKYENAALRNRAGEDEHWIGNSQAAANLRAAIEKVAPTNSRVMINGPAGVGKELAARLIHRNSLRAGGPFVVVNAASIAPDQMESALFGEEDQQGRTVRVGLFEKAHNGTLLLDEVADMPLGTQNKILRVLTEQRFQRVGGRSDVSVDVRVMSATTKDLKEEIEQGNFREDLFYRLSVVPLRVPSLAERRDDIGDLVSYFIDRISDSSGLTPREFSEEAMAVLQSMDWPGNIRQLRNVVERILILSPSDSSRPVSVDELPRDTGSGAMQNSKGGSAELVGLSLRDAREQFEREYLALQITRFNGNISRTAEFIGMERSALHRKLKALGVGSGLTRQDGE</sequence>
<keyword evidence="4" id="KW-0902">Two-component regulatory system</keyword>
<dbReference type="PROSITE" id="PS00688">
    <property type="entry name" value="SIGMA54_INTERACT_3"/>
    <property type="match status" value="1"/>
</dbReference>
<keyword evidence="1 9" id="KW-0597">Phosphoprotein</keyword>
<evidence type="ECO:0000256" key="9">
    <source>
        <dbReference type="PROSITE-ProRule" id="PRU00169"/>
    </source>
</evidence>
<feature type="region of interest" description="Disordered" evidence="10">
    <location>
        <begin position="373"/>
        <end position="397"/>
    </location>
</feature>
<dbReference type="SUPFAM" id="SSF52540">
    <property type="entry name" value="P-loop containing nucleoside triphosphate hydrolases"/>
    <property type="match status" value="1"/>
</dbReference>
<dbReference type="eggNOG" id="COG2204">
    <property type="taxonomic scope" value="Bacteria"/>
</dbReference>